<evidence type="ECO:0000313" key="1">
    <source>
        <dbReference type="EMBL" id="CUH08725.1"/>
    </source>
</evidence>
<proteinExistence type="predicted"/>
<evidence type="ECO:0008006" key="3">
    <source>
        <dbReference type="Google" id="ProtNLM"/>
    </source>
</evidence>
<reference evidence="1 2" key="1">
    <citation type="submission" date="2015-09" db="EMBL/GenBank/DDBJ databases">
        <authorList>
            <person name="Jackson K.R."/>
            <person name="Lunt B.L."/>
            <person name="Fisher J.N.B."/>
            <person name="Gardner A.V."/>
            <person name="Bailey M.E."/>
            <person name="Deus L.M."/>
            <person name="Earl A.S."/>
            <person name="Gibby P.D."/>
            <person name="Hartmann K.A."/>
            <person name="Liu J.E."/>
            <person name="Manci A.M."/>
            <person name="Nielsen D.A."/>
            <person name="Solomon M.B."/>
            <person name="Breakwell D.P."/>
            <person name="Burnett S.H."/>
            <person name="Grose J.H."/>
        </authorList>
    </citation>
    <scope>NUCLEOTIDE SEQUENCE [LARGE SCALE GENOMIC DNA]</scope>
    <source>
        <strain evidence="1 2">CECT 7799</strain>
    </source>
</reference>
<dbReference type="STRING" id="313367.JSE7799_00075"/>
<gene>
    <name evidence="1" type="ORF">JSE7799_00075</name>
</gene>
<dbReference type="Proteomes" id="UP000049455">
    <property type="component" value="Unassembled WGS sequence"/>
</dbReference>
<dbReference type="OrthoDB" id="7820657at2"/>
<dbReference type="AlphaFoldDB" id="A0A0M7B7Q8"/>
<name>A0A0M7B7Q8_9RHOB</name>
<dbReference type="RefSeq" id="WP_055661831.1">
    <property type="nucleotide sequence ID" value="NZ_CYPR01000002.1"/>
</dbReference>
<organism evidence="1 2">
    <name type="scientific">Jannaschia seosinensis</name>
    <dbReference type="NCBI Taxonomy" id="313367"/>
    <lineage>
        <taxon>Bacteria</taxon>
        <taxon>Pseudomonadati</taxon>
        <taxon>Pseudomonadota</taxon>
        <taxon>Alphaproteobacteria</taxon>
        <taxon>Rhodobacterales</taxon>
        <taxon>Roseobacteraceae</taxon>
        <taxon>Jannaschia</taxon>
    </lineage>
</organism>
<evidence type="ECO:0000313" key="2">
    <source>
        <dbReference type="Proteomes" id="UP000049455"/>
    </source>
</evidence>
<protein>
    <recommendedName>
        <fullName evidence="3">Glycosyl transferase family 2</fullName>
    </recommendedName>
</protein>
<accession>A0A0M7B7Q8</accession>
<keyword evidence="2" id="KW-1185">Reference proteome</keyword>
<dbReference type="EMBL" id="CYPR01000002">
    <property type="protein sequence ID" value="CUH08725.1"/>
    <property type="molecule type" value="Genomic_DNA"/>
</dbReference>
<sequence length="284" mass="31750">MEFTSLGDMTARASALGAGPLLMLVCEDEVEIRSSLEHHLAAGYPDVILATPPGVTLPGPAPEGVHHLILPQRPDDMAATCVNALIPARPSGAWTAWCHNAEYLFHPFAETRRIGEAMAFCVEERRDAILTFTVDLYAGTPDGNGVDLAETWMDEAGYYALARPGPDGAKDRQLDVFGGLRWRFEEHVPEDRRRIDRVAMFRARPDLRLTPDHRMTDEEMNTYACPWHHSLTACTASFRAAKALATNPGSRWAIDAFRWDGSVRFEWRAQQLMDLGLMEPGQWF</sequence>